<feature type="region of interest" description="Disordered" evidence="8">
    <location>
        <begin position="670"/>
        <end position="692"/>
    </location>
</feature>
<keyword evidence="3" id="KW-0805">Transcription regulation</keyword>
<dbReference type="PANTHER" id="PTHR11267:SF181">
    <property type="entry name" value="OPTOMOTOR-BLIND PROTEIN"/>
    <property type="match status" value="1"/>
</dbReference>
<dbReference type="InterPro" id="IPR018186">
    <property type="entry name" value="TF_T-box_CS"/>
</dbReference>
<dbReference type="Pfam" id="PF20627">
    <property type="entry name" value="TBX2-3_RD"/>
    <property type="match status" value="1"/>
</dbReference>
<keyword evidence="4 7" id="KW-0238">DNA-binding</keyword>
<dbReference type="GO" id="GO:0000978">
    <property type="term" value="F:RNA polymerase II cis-regulatory region sequence-specific DNA binding"/>
    <property type="evidence" value="ECO:0007669"/>
    <property type="project" value="InterPro"/>
</dbReference>
<comment type="caution">
    <text evidence="7">Lacks conserved residue(s) required for the propagation of feature annotation.</text>
</comment>
<evidence type="ECO:0000259" key="9">
    <source>
        <dbReference type="PROSITE" id="PS50252"/>
    </source>
</evidence>
<evidence type="ECO:0000256" key="7">
    <source>
        <dbReference type="PROSITE-ProRule" id="PRU00201"/>
    </source>
</evidence>
<dbReference type="InterPro" id="IPR036960">
    <property type="entry name" value="T-box_sf"/>
</dbReference>
<accession>L8YBI4</accession>
<dbReference type="InParanoid" id="L8YBI4"/>
<dbReference type="GO" id="GO:0001708">
    <property type="term" value="P:cell fate specification"/>
    <property type="evidence" value="ECO:0007669"/>
    <property type="project" value="TreeGrafter"/>
</dbReference>
<protein>
    <submittedName>
        <fullName evidence="10">T-box transcription factor TBX4</fullName>
    </submittedName>
</protein>
<dbReference type="GO" id="GO:0000981">
    <property type="term" value="F:DNA-binding transcription factor activity, RNA polymerase II-specific"/>
    <property type="evidence" value="ECO:0007669"/>
    <property type="project" value="TreeGrafter"/>
</dbReference>
<dbReference type="PROSITE" id="PS01283">
    <property type="entry name" value="TBOX_1"/>
    <property type="match status" value="2"/>
</dbReference>
<dbReference type="GO" id="GO:0045893">
    <property type="term" value="P:positive regulation of DNA-templated transcription"/>
    <property type="evidence" value="ECO:0007669"/>
    <property type="project" value="InterPro"/>
</dbReference>
<gene>
    <name evidence="10" type="ORF">TREES_T100003613</name>
</gene>
<dbReference type="SMART" id="SM00425">
    <property type="entry name" value="TBOX"/>
    <property type="match status" value="2"/>
</dbReference>
<dbReference type="eggNOG" id="KOG3585">
    <property type="taxonomic scope" value="Eukaryota"/>
</dbReference>
<feature type="compositionally biased region" description="Basic and acidic residues" evidence="8">
    <location>
        <begin position="528"/>
        <end position="551"/>
    </location>
</feature>
<dbReference type="Proteomes" id="UP000011518">
    <property type="component" value="Unassembled WGS sequence"/>
</dbReference>
<dbReference type="FunFam" id="2.60.40.820:FF:000005">
    <property type="entry name" value="T-box transcription factor TBX5"/>
    <property type="match status" value="1"/>
</dbReference>
<name>L8YBI4_TUPCH</name>
<dbReference type="InterPro" id="IPR046360">
    <property type="entry name" value="T-box_DNA-bd"/>
</dbReference>
<dbReference type="FunFam" id="2.60.40.820:FF:000003">
    <property type="entry name" value="T-box transcription factor TBX3"/>
    <property type="match status" value="1"/>
</dbReference>
<evidence type="ECO:0000313" key="10">
    <source>
        <dbReference type="EMBL" id="ELV11726.1"/>
    </source>
</evidence>
<dbReference type="GO" id="GO:0005634">
    <property type="term" value="C:nucleus"/>
    <property type="evidence" value="ECO:0007669"/>
    <property type="project" value="UniProtKB-SubCell"/>
</dbReference>
<dbReference type="GO" id="GO:0005737">
    <property type="term" value="C:cytoplasm"/>
    <property type="evidence" value="ECO:0007669"/>
    <property type="project" value="UniProtKB-SubCell"/>
</dbReference>
<dbReference type="Pfam" id="PF00907">
    <property type="entry name" value="T-box"/>
    <property type="match status" value="2"/>
</dbReference>
<dbReference type="SUPFAM" id="SSF49417">
    <property type="entry name" value="p53-like transcription factors"/>
    <property type="match status" value="2"/>
</dbReference>
<dbReference type="CDD" id="cd20188">
    <property type="entry name" value="T-box_TBX2_3-like"/>
    <property type="match status" value="1"/>
</dbReference>
<evidence type="ECO:0000256" key="5">
    <source>
        <dbReference type="ARBA" id="ARBA00023163"/>
    </source>
</evidence>
<evidence type="ECO:0000256" key="2">
    <source>
        <dbReference type="ARBA" id="ARBA00004496"/>
    </source>
</evidence>
<evidence type="ECO:0000313" key="11">
    <source>
        <dbReference type="Proteomes" id="UP000011518"/>
    </source>
</evidence>
<dbReference type="InterPro" id="IPR022582">
    <property type="entry name" value="TBX2/3_TAD"/>
</dbReference>
<evidence type="ECO:0000256" key="4">
    <source>
        <dbReference type="ARBA" id="ARBA00023125"/>
    </source>
</evidence>
<reference evidence="11" key="1">
    <citation type="submission" date="2012-07" db="EMBL/GenBank/DDBJ databases">
        <title>Genome of the Chinese tree shrew, a rising model animal genetically related to primates.</title>
        <authorList>
            <person name="Zhang G."/>
            <person name="Fan Y."/>
            <person name="Yao Y."/>
            <person name="Huang Z."/>
        </authorList>
    </citation>
    <scope>NUCLEOTIDE SEQUENCE [LARGE SCALE GENOMIC DNA]</scope>
</reference>
<dbReference type="PROSITE" id="PS50252">
    <property type="entry name" value="TBOX_3"/>
    <property type="match status" value="2"/>
</dbReference>
<dbReference type="InterPro" id="IPR001699">
    <property type="entry name" value="TF_T-box"/>
</dbReference>
<dbReference type="Pfam" id="PF12598">
    <property type="entry name" value="TBX2-3_TAD"/>
    <property type="match status" value="1"/>
</dbReference>
<dbReference type="PANTHER" id="PTHR11267">
    <property type="entry name" value="T-BOX PROTEIN-RELATED"/>
    <property type="match status" value="1"/>
</dbReference>
<evidence type="ECO:0000256" key="6">
    <source>
        <dbReference type="ARBA" id="ARBA00023242"/>
    </source>
</evidence>
<dbReference type="PRINTS" id="PR00937">
    <property type="entry name" value="TBOX"/>
</dbReference>
<sequence length="1214" mass="133885">MYFSELGSSFGLRKDLGRRCYHPVLLLLTPQWYPGTFDRSVTLLEVCGSWPEGFGLRHMSSMEHTEEGLRERLADAMAESPSRDAVGSGTVVILDQAQCFRPMTCSLTTQPNTSMLSGFLHHLLTGHLTLGKLYKLLLTGPPVPLGLAEPAHGIGGGCGGSGILVILELLTSVATPAPLLSQVGPYQGYGFSFPSALPSTSLEPEDEVEDDPKVTLEAKELWDQFHKLGTEMVITKSGRRMFPPFKVRVSGLDKKAKYILLMDIVAADDCRYKFHNSRWMVAGKADPEMPKRMYIHPDSPATGEQCLAKPVAFHKLKLTNNISDKHGFTILNSMHKYQPRFHIVRANDILKLPYSTFRTYVFPETDFIAVTAYQNDKITQLKIDNNPFAKGFRDTGNGRREKRKQLTLPSLRLYEEHCKPERDGAESDASSCDPPPAREPLPSPGPAPSPLRLHRVRAEEKSCAADSDPEPERLSEERAGVALGRSPARDSASPPRLTESERSRERRSPERGKEAAESGADGPFNLRSLEKERVEGRRKDEGRKEAAEGKEPGLAPLVVQTDSASPLGAGHLPGLAFSSHLHGQQFFGPLGAGQPLLLHPRPGIPMPTFGGLFPYPYTYMAAAAGAAAPPAPPAAAGSLSRSPFLGSARPRLRFSPYQIPVTIPPSTGLLSTGLAAEGSKGAGSNSREPSPLPELALRKVGAPSRGALSPSGSAKEAASELQSIQRLTIENIKVGLHEKELWKKFHEAGTEMIITKAGRRMFPSYKVKVTGMNPKTKYILLIDIVPADDHRYKFCDNKWWVASRAAELGLRRRLFVPPAPPATGAHWMRQLVSFQKLKLTNNHLDPFGHIILNSMHKYQPRLHIVKADENNAFGSKNTAFCTHVFPETSFISVTSYQNHKITQLKIENNPFAKGFRGSDDSDLRVARLQSKEYPVISKSIMRQRVVSTQLSSKPDVSPLHGAHQALQHYQYENGAHMQFAAAETQDLPLNTFPTQRDSSLFYHCLKRRADSARHLDLPCKRSYLEAPSSVGEDHYFRSPPPYDQQMLSPSYCNEVTPREACMYSGSGPEIAGVSGVDDLPPPPLSCNMWTSVSPYTGYSVQTVETVPYQPFPTHFATTTMMPRLPTISAQSSQPPGNTHFSVYNQLSQSQVRERGPAASFPRERGLPPVCERKPPSPHLNAANEFLYSQSFSLSRESSLQYHSGMGTVENWTDG</sequence>
<reference evidence="11" key="2">
    <citation type="journal article" date="2013" name="Nat. Commun.">
        <title>Genome of the Chinese tree shrew.</title>
        <authorList>
            <person name="Fan Y."/>
            <person name="Huang Z.Y."/>
            <person name="Cao C.C."/>
            <person name="Chen C.S."/>
            <person name="Chen Y.X."/>
            <person name="Fan D.D."/>
            <person name="He J."/>
            <person name="Hou H.L."/>
            <person name="Hu L."/>
            <person name="Hu X.T."/>
            <person name="Jiang X.T."/>
            <person name="Lai R."/>
            <person name="Lang Y.S."/>
            <person name="Liang B."/>
            <person name="Liao S.G."/>
            <person name="Mu D."/>
            <person name="Ma Y.Y."/>
            <person name="Niu Y.Y."/>
            <person name="Sun X.Q."/>
            <person name="Xia J.Q."/>
            <person name="Xiao J."/>
            <person name="Xiong Z.Q."/>
            <person name="Xu L."/>
            <person name="Yang L."/>
            <person name="Zhang Y."/>
            <person name="Zhao W."/>
            <person name="Zhao X.D."/>
            <person name="Zheng Y.T."/>
            <person name="Zhou J.M."/>
            <person name="Zhu Y.B."/>
            <person name="Zhang G.J."/>
            <person name="Wang J."/>
            <person name="Yao Y.G."/>
        </authorList>
    </citation>
    <scope>NUCLEOTIDE SEQUENCE [LARGE SCALE GENOMIC DNA]</scope>
</reference>
<dbReference type="InterPro" id="IPR048387">
    <property type="entry name" value="TBX2_3_RD"/>
</dbReference>
<dbReference type="GO" id="GO:0000122">
    <property type="term" value="P:negative regulation of transcription by RNA polymerase II"/>
    <property type="evidence" value="ECO:0007669"/>
    <property type="project" value="UniProtKB-ARBA"/>
</dbReference>
<feature type="domain" description="T-box" evidence="9">
    <location>
        <begin position="216"/>
        <end position="394"/>
    </location>
</feature>
<dbReference type="EMBL" id="KB364978">
    <property type="protein sequence ID" value="ELV11726.1"/>
    <property type="molecule type" value="Genomic_DNA"/>
</dbReference>
<feature type="compositionally biased region" description="Basic and acidic residues" evidence="8">
    <location>
        <begin position="470"/>
        <end position="479"/>
    </location>
</feature>
<keyword evidence="5" id="KW-0804">Transcription</keyword>
<evidence type="ECO:0000256" key="8">
    <source>
        <dbReference type="SAM" id="MobiDB-lite"/>
    </source>
</evidence>
<feature type="compositionally biased region" description="Pro residues" evidence="8">
    <location>
        <begin position="433"/>
        <end position="449"/>
    </location>
</feature>
<feature type="region of interest" description="Disordered" evidence="8">
    <location>
        <begin position="420"/>
        <end position="552"/>
    </location>
</feature>
<keyword evidence="11" id="KW-1185">Reference proteome</keyword>
<feature type="compositionally biased region" description="Basic and acidic residues" evidence="8">
    <location>
        <begin position="498"/>
        <end position="516"/>
    </location>
</feature>
<feature type="domain" description="T-box" evidence="9">
    <location>
        <begin position="736"/>
        <end position="917"/>
    </location>
</feature>
<organism evidence="10 11">
    <name type="scientific">Tupaia chinensis</name>
    <name type="common">Chinese tree shrew</name>
    <name type="synonym">Tupaia belangeri chinensis</name>
    <dbReference type="NCBI Taxonomy" id="246437"/>
    <lineage>
        <taxon>Eukaryota</taxon>
        <taxon>Metazoa</taxon>
        <taxon>Chordata</taxon>
        <taxon>Craniata</taxon>
        <taxon>Vertebrata</taxon>
        <taxon>Euteleostomi</taxon>
        <taxon>Mammalia</taxon>
        <taxon>Eutheria</taxon>
        <taxon>Euarchontoglires</taxon>
        <taxon>Scandentia</taxon>
        <taxon>Tupaiidae</taxon>
        <taxon>Tupaia</taxon>
    </lineage>
</organism>
<dbReference type="InterPro" id="IPR008967">
    <property type="entry name" value="p53-like_TF_DNA-bd_sf"/>
</dbReference>
<dbReference type="AlphaFoldDB" id="L8YBI4"/>
<evidence type="ECO:0000256" key="3">
    <source>
        <dbReference type="ARBA" id="ARBA00023015"/>
    </source>
</evidence>
<dbReference type="CDD" id="cd20189">
    <property type="entry name" value="T-box_TBX4_5-like"/>
    <property type="match status" value="1"/>
</dbReference>
<comment type="subcellular location">
    <subcellularLocation>
        <location evidence="2">Cytoplasm</location>
    </subcellularLocation>
    <subcellularLocation>
        <location evidence="1 7">Nucleus</location>
    </subcellularLocation>
</comment>
<evidence type="ECO:0000256" key="1">
    <source>
        <dbReference type="ARBA" id="ARBA00004123"/>
    </source>
</evidence>
<keyword evidence="6 7" id="KW-0539">Nucleus</keyword>
<dbReference type="GO" id="GO:0000785">
    <property type="term" value="C:chromatin"/>
    <property type="evidence" value="ECO:0007669"/>
    <property type="project" value="TreeGrafter"/>
</dbReference>
<proteinExistence type="predicted"/>
<dbReference type="Gene3D" id="2.60.40.820">
    <property type="entry name" value="Transcription factor, T-box"/>
    <property type="match status" value="2"/>
</dbReference>
<dbReference type="STRING" id="246437.L8YBI4"/>